<dbReference type="EMBL" id="LAZR01044346">
    <property type="protein sequence ID" value="KKL04887.1"/>
    <property type="molecule type" value="Genomic_DNA"/>
</dbReference>
<gene>
    <name evidence="1" type="ORF">LCGC14_2611570</name>
</gene>
<reference evidence="1" key="1">
    <citation type="journal article" date="2015" name="Nature">
        <title>Complex archaea that bridge the gap between prokaryotes and eukaryotes.</title>
        <authorList>
            <person name="Spang A."/>
            <person name="Saw J.H."/>
            <person name="Jorgensen S.L."/>
            <person name="Zaremba-Niedzwiedzka K."/>
            <person name="Martijn J."/>
            <person name="Lind A.E."/>
            <person name="van Eijk R."/>
            <person name="Schleper C."/>
            <person name="Guy L."/>
            <person name="Ettema T.J."/>
        </authorList>
    </citation>
    <scope>NUCLEOTIDE SEQUENCE</scope>
</reference>
<organism evidence="1">
    <name type="scientific">marine sediment metagenome</name>
    <dbReference type="NCBI Taxonomy" id="412755"/>
    <lineage>
        <taxon>unclassified sequences</taxon>
        <taxon>metagenomes</taxon>
        <taxon>ecological metagenomes</taxon>
    </lineage>
</organism>
<comment type="caution">
    <text evidence="1">The sequence shown here is derived from an EMBL/GenBank/DDBJ whole genome shotgun (WGS) entry which is preliminary data.</text>
</comment>
<accession>A0A0F9ATC9</accession>
<sequence length="67" mass="7743">MIPNCRKIDTPFCKMCYKKNLPFYKGWILQGNLNLITPGLVVGNPLDPRMVFCQKFFPDRFTQQGGC</sequence>
<proteinExistence type="predicted"/>
<protein>
    <submittedName>
        <fullName evidence="1">Uncharacterized protein</fullName>
    </submittedName>
</protein>
<name>A0A0F9ATC9_9ZZZZ</name>
<dbReference type="AlphaFoldDB" id="A0A0F9ATC9"/>
<evidence type="ECO:0000313" key="1">
    <source>
        <dbReference type="EMBL" id="KKL04887.1"/>
    </source>
</evidence>